<sequence>MPSPPEAFLIFKTELKRLELEKERLRIQYEQRISLLNKELDYLKEQINSQESMLKSAFDYASKLEQNMKAFKEDIIQDKARLKESRH</sequence>
<reference evidence="2 3" key="1">
    <citation type="journal article" date="2023" name="Microbiol. Resour. Announc.">
        <title>Complete Genome Sequence of Imperialibacter roseus strain P4T.</title>
        <authorList>
            <person name="Tizabi D.R."/>
            <person name="Bachvaroff T."/>
            <person name="Hill R.T."/>
        </authorList>
    </citation>
    <scope>NUCLEOTIDE SEQUENCE [LARGE SCALE GENOMIC DNA]</scope>
    <source>
        <strain evidence="2 3">P4T</strain>
    </source>
</reference>
<keyword evidence="3" id="KW-1185">Reference proteome</keyword>
<protein>
    <submittedName>
        <fullName evidence="2">Uncharacterized protein</fullName>
    </submittedName>
</protein>
<organism evidence="2 3">
    <name type="scientific">Imperialibacter roseus</name>
    <dbReference type="NCBI Taxonomy" id="1324217"/>
    <lineage>
        <taxon>Bacteria</taxon>
        <taxon>Pseudomonadati</taxon>
        <taxon>Bacteroidota</taxon>
        <taxon>Cytophagia</taxon>
        <taxon>Cytophagales</taxon>
        <taxon>Flammeovirgaceae</taxon>
        <taxon>Imperialibacter</taxon>
    </lineage>
</organism>
<proteinExistence type="predicted"/>
<name>A0ABZ0J0J3_9BACT</name>
<evidence type="ECO:0000256" key="1">
    <source>
        <dbReference type="SAM" id="Coils"/>
    </source>
</evidence>
<dbReference type="Proteomes" id="UP001302349">
    <property type="component" value="Chromosome"/>
</dbReference>
<evidence type="ECO:0000313" key="3">
    <source>
        <dbReference type="Proteomes" id="UP001302349"/>
    </source>
</evidence>
<keyword evidence="1" id="KW-0175">Coiled coil</keyword>
<gene>
    <name evidence="2" type="ORF">RT717_13740</name>
</gene>
<dbReference type="EMBL" id="CP136051">
    <property type="protein sequence ID" value="WOK09700.1"/>
    <property type="molecule type" value="Genomic_DNA"/>
</dbReference>
<evidence type="ECO:0000313" key="2">
    <source>
        <dbReference type="EMBL" id="WOK09700.1"/>
    </source>
</evidence>
<dbReference type="RefSeq" id="WP_317492307.1">
    <property type="nucleotide sequence ID" value="NZ_CP136051.1"/>
</dbReference>
<feature type="coiled-coil region" evidence="1">
    <location>
        <begin position="8"/>
        <end position="81"/>
    </location>
</feature>
<accession>A0ABZ0J0J3</accession>